<sequence>MAEVFDGGTSPASASWQYGSEYGNESAAGETPVRESGCKPTKCLCQNYYQQEFMQRLRDYADVKFQWRTFWKELVYHLIFPFSLPLIYAWEGGSYGIINRQFWGSLPLPVSQWFFSLAFFCLNGLAPLYFSPDIVFVDALWIVRCLILAVKYGFTSDGEMHIMRTEVLPREAHAERTLVLAWTHPIPLRVLKRQLILAALRKNLFRLNGALRLVPGASDKTIHEIMLQLTDHPKEEAEISLKGRHSWDSLDRAIGFDERSQLCARCLKVGGRNKCFETRWLELCMSDVHKDPELIIPSEEFFQGTEETRPQQNGHSPQHKGLCPALDLPALLLAAYILQRAGDLLPRKKFLHQLFSSPWKLFGTSQLIGFIHAIIPFATRALVGTPSTFGGSRWFHYVVSASSFLVSFTSMGASVLFMLGGLADFRRRYFVARLLNTLLKDGCVGDEIEMRNGYRRLWDVKKSTKSPYHLGLAINFTDPRSILGWWSVRCLVQDFGLVFYMRVKYYASFFAMYCGFLMAYLVVKLFASNAKRSSYLLALVVFDLLVFTCLLGLVVSPGGDTNKMNVEHGATISRIKMAISTNLERHEKNLDCEDRTRLEIAVELMDSISGAIYWDNSVNQITFLGFKAGAEVLGVLIGAGSTAVGIAAQQLTATIS</sequence>
<evidence type="ECO:0000313" key="2">
    <source>
        <dbReference type="EMBL" id="KAL3684749.1"/>
    </source>
</evidence>
<dbReference type="Proteomes" id="UP001633002">
    <property type="component" value="Unassembled WGS sequence"/>
</dbReference>
<protein>
    <recommendedName>
        <fullName evidence="4">Odorant receptor</fullName>
    </recommendedName>
</protein>
<evidence type="ECO:0008006" key="4">
    <source>
        <dbReference type="Google" id="ProtNLM"/>
    </source>
</evidence>
<proteinExistence type="predicted"/>
<keyword evidence="3" id="KW-1185">Reference proteome</keyword>
<keyword evidence="1" id="KW-0812">Transmembrane</keyword>
<dbReference type="AlphaFoldDB" id="A0ABD3H2H0"/>
<gene>
    <name evidence="2" type="ORF">R1sor_002771</name>
</gene>
<keyword evidence="1" id="KW-1133">Transmembrane helix</keyword>
<evidence type="ECO:0000256" key="1">
    <source>
        <dbReference type="SAM" id="Phobius"/>
    </source>
</evidence>
<name>A0ABD3H2H0_9MARC</name>
<dbReference type="EMBL" id="JBJQOH010000006">
    <property type="protein sequence ID" value="KAL3684749.1"/>
    <property type="molecule type" value="Genomic_DNA"/>
</dbReference>
<comment type="caution">
    <text evidence="2">The sequence shown here is derived from an EMBL/GenBank/DDBJ whole genome shotgun (WGS) entry which is preliminary data.</text>
</comment>
<feature type="transmembrane region" description="Helical" evidence="1">
    <location>
        <begin position="505"/>
        <end position="523"/>
    </location>
</feature>
<feature type="transmembrane region" description="Helical" evidence="1">
    <location>
        <begin position="394"/>
        <end position="419"/>
    </location>
</feature>
<organism evidence="2 3">
    <name type="scientific">Riccia sorocarpa</name>
    <dbReference type="NCBI Taxonomy" id="122646"/>
    <lineage>
        <taxon>Eukaryota</taxon>
        <taxon>Viridiplantae</taxon>
        <taxon>Streptophyta</taxon>
        <taxon>Embryophyta</taxon>
        <taxon>Marchantiophyta</taxon>
        <taxon>Marchantiopsida</taxon>
        <taxon>Marchantiidae</taxon>
        <taxon>Marchantiales</taxon>
        <taxon>Ricciaceae</taxon>
        <taxon>Riccia</taxon>
    </lineage>
</organism>
<reference evidence="2 3" key="1">
    <citation type="submission" date="2024-09" db="EMBL/GenBank/DDBJ databases">
        <title>Chromosome-scale assembly of Riccia sorocarpa.</title>
        <authorList>
            <person name="Paukszto L."/>
        </authorList>
    </citation>
    <scope>NUCLEOTIDE SEQUENCE [LARGE SCALE GENOMIC DNA]</scope>
    <source>
        <strain evidence="2">LP-2024</strain>
        <tissue evidence="2">Aerial parts of the thallus</tissue>
    </source>
</reference>
<evidence type="ECO:0000313" key="3">
    <source>
        <dbReference type="Proteomes" id="UP001633002"/>
    </source>
</evidence>
<feature type="transmembrane region" description="Helical" evidence="1">
    <location>
        <begin position="361"/>
        <end position="382"/>
    </location>
</feature>
<feature type="transmembrane region" description="Helical" evidence="1">
    <location>
        <begin position="535"/>
        <end position="555"/>
    </location>
</feature>
<keyword evidence="1" id="KW-0472">Membrane</keyword>
<accession>A0ABD3H2H0</accession>